<evidence type="ECO:0000313" key="2">
    <source>
        <dbReference type="Proteomes" id="UP001060085"/>
    </source>
</evidence>
<comment type="caution">
    <text evidence="1">The sequence shown here is derived from an EMBL/GenBank/DDBJ whole genome shotgun (WGS) entry which is preliminary data.</text>
</comment>
<evidence type="ECO:0000313" key="1">
    <source>
        <dbReference type="EMBL" id="KAI5649011.1"/>
    </source>
</evidence>
<proteinExistence type="predicted"/>
<organism evidence="1 2">
    <name type="scientific">Catharanthus roseus</name>
    <name type="common">Madagascar periwinkle</name>
    <name type="synonym">Vinca rosea</name>
    <dbReference type="NCBI Taxonomy" id="4058"/>
    <lineage>
        <taxon>Eukaryota</taxon>
        <taxon>Viridiplantae</taxon>
        <taxon>Streptophyta</taxon>
        <taxon>Embryophyta</taxon>
        <taxon>Tracheophyta</taxon>
        <taxon>Spermatophyta</taxon>
        <taxon>Magnoliopsida</taxon>
        <taxon>eudicotyledons</taxon>
        <taxon>Gunneridae</taxon>
        <taxon>Pentapetalae</taxon>
        <taxon>asterids</taxon>
        <taxon>lamiids</taxon>
        <taxon>Gentianales</taxon>
        <taxon>Apocynaceae</taxon>
        <taxon>Rauvolfioideae</taxon>
        <taxon>Vinceae</taxon>
        <taxon>Catharanthinae</taxon>
        <taxon>Catharanthus</taxon>
    </lineage>
</organism>
<sequence>MMMQFHENSSCNVGSLSKSRHISVASTPEFKETFNATVGLHGQSPNSKTRSSKAKLNYQTIALPYHWSKQTIDSWGTYQVCPETHLGGRIPPQSMVWCPRRPIGPHPPQSMPLFKWIHSSKSETSTPSEEALVRRISYVQYNLLTLLNT</sequence>
<accession>A0ACB9ZMT3</accession>
<dbReference type="EMBL" id="CM044708">
    <property type="protein sequence ID" value="KAI5649011.1"/>
    <property type="molecule type" value="Genomic_DNA"/>
</dbReference>
<reference evidence="2" key="1">
    <citation type="journal article" date="2023" name="Nat. Plants">
        <title>Single-cell RNA sequencing provides a high-resolution roadmap for understanding the multicellular compartmentation of specialized metabolism.</title>
        <authorList>
            <person name="Sun S."/>
            <person name="Shen X."/>
            <person name="Li Y."/>
            <person name="Li Y."/>
            <person name="Wang S."/>
            <person name="Li R."/>
            <person name="Zhang H."/>
            <person name="Shen G."/>
            <person name="Guo B."/>
            <person name="Wei J."/>
            <person name="Xu J."/>
            <person name="St-Pierre B."/>
            <person name="Chen S."/>
            <person name="Sun C."/>
        </authorList>
    </citation>
    <scope>NUCLEOTIDE SEQUENCE [LARGE SCALE GENOMIC DNA]</scope>
</reference>
<gene>
    <name evidence="1" type="ORF">M9H77_35016</name>
</gene>
<keyword evidence="2" id="KW-1185">Reference proteome</keyword>
<name>A0ACB9ZMT3_CATRO</name>
<protein>
    <submittedName>
        <fullName evidence="1">Uncharacterized protein</fullName>
    </submittedName>
</protein>
<dbReference type="Proteomes" id="UP001060085">
    <property type="component" value="Linkage Group LG08"/>
</dbReference>